<dbReference type="AlphaFoldDB" id="A0A367WR14"/>
<dbReference type="RefSeq" id="WP_220150334.1">
    <property type="nucleotide sequence ID" value="NZ_JPWI01000012.1"/>
</dbReference>
<accession>A0A367WR14</accession>
<dbReference type="EMBL" id="JPWI01000012">
    <property type="protein sequence ID" value="RCK43818.1"/>
    <property type="molecule type" value="Genomic_DNA"/>
</dbReference>
<dbReference type="InterPro" id="IPR009506">
    <property type="entry name" value="YjiS-like"/>
</dbReference>
<evidence type="ECO:0000313" key="3">
    <source>
        <dbReference type="Proteomes" id="UP000252255"/>
    </source>
</evidence>
<proteinExistence type="predicted"/>
<gene>
    <name evidence="2" type="ORF">TH30_17725</name>
</gene>
<dbReference type="Pfam" id="PF06568">
    <property type="entry name" value="YjiS-like"/>
    <property type="match status" value="1"/>
</dbReference>
<evidence type="ECO:0000259" key="1">
    <source>
        <dbReference type="Pfam" id="PF06568"/>
    </source>
</evidence>
<sequence>MAISNQIDCNPVVGCVSTKSVPEMTAQCHTSPSSRPNTTKGIGAIIRSILDAVISSYKRHQSRADLNRLSDDQLRDIGLEREHDGHIIQSRF</sequence>
<name>A0A367WR14_9PROT</name>
<dbReference type="Proteomes" id="UP000252255">
    <property type="component" value="Unassembled WGS sequence"/>
</dbReference>
<feature type="domain" description="YjiS-like" evidence="1">
    <location>
        <begin position="57"/>
        <end position="82"/>
    </location>
</feature>
<reference evidence="2 3" key="1">
    <citation type="submission" date="2014-07" db="EMBL/GenBank/DDBJ databases">
        <title>Draft genome sequence of Thalassospira profundimaris PR54-5.</title>
        <authorList>
            <person name="Lai Q."/>
            <person name="Shao Z."/>
        </authorList>
    </citation>
    <scope>NUCLEOTIDE SEQUENCE [LARGE SCALE GENOMIC DNA]</scope>
    <source>
        <strain evidence="2 3">PR54-5</strain>
    </source>
</reference>
<organism evidence="2 3">
    <name type="scientific">Thalassospira profundimaris</name>
    <dbReference type="NCBI Taxonomy" id="502049"/>
    <lineage>
        <taxon>Bacteria</taxon>
        <taxon>Pseudomonadati</taxon>
        <taxon>Pseudomonadota</taxon>
        <taxon>Alphaproteobacteria</taxon>
        <taxon>Rhodospirillales</taxon>
        <taxon>Thalassospiraceae</taxon>
        <taxon>Thalassospira</taxon>
    </lineage>
</organism>
<comment type="caution">
    <text evidence="2">The sequence shown here is derived from an EMBL/GenBank/DDBJ whole genome shotgun (WGS) entry which is preliminary data.</text>
</comment>
<evidence type="ECO:0000313" key="2">
    <source>
        <dbReference type="EMBL" id="RCK43818.1"/>
    </source>
</evidence>
<protein>
    <recommendedName>
        <fullName evidence="1">YjiS-like domain-containing protein</fullName>
    </recommendedName>
</protein>